<feature type="non-terminal residue" evidence="3">
    <location>
        <position position="337"/>
    </location>
</feature>
<dbReference type="EMBL" id="CAJNNV010001219">
    <property type="protein sequence ID" value="CAE8584537.1"/>
    <property type="molecule type" value="Genomic_DNA"/>
</dbReference>
<feature type="region of interest" description="Disordered" evidence="1">
    <location>
        <begin position="96"/>
        <end position="167"/>
    </location>
</feature>
<dbReference type="PROSITE" id="PS50127">
    <property type="entry name" value="UBC_2"/>
    <property type="match status" value="1"/>
</dbReference>
<dbReference type="Proteomes" id="UP000654075">
    <property type="component" value="Unassembled WGS sequence"/>
</dbReference>
<comment type="caution">
    <text evidence="3">The sequence shown here is derived from an EMBL/GenBank/DDBJ whole genome shotgun (WGS) entry which is preliminary data.</text>
</comment>
<dbReference type="InterPro" id="IPR000608">
    <property type="entry name" value="UBC"/>
</dbReference>
<gene>
    <name evidence="3" type="ORF">PGLA1383_LOCUS3468</name>
</gene>
<dbReference type="SUPFAM" id="SSF54495">
    <property type="entry name" value="UBC-like"/>
    <property type="match status" value="1"/>
</dbReference>
<dbReference type="Pfam" id="PF00179">
    <property type="entry name" value="UQ_con"/>
    <property type="match status" value="1"/>
</dbReference>
<dbReference type="CDD" id="cd23802">
    <property type="entry name" value="UBCc_UBE2Q"/>
    <property type="match status" value="1"/>
</dbReference>
<evidence type="ECO:0000313" key="4">
    <source>
        <dbReference type="Proteomes" id="UP000654075"/>
    </source>
</evidence>
<evidence type="ECO:0000259" key="2">
    <source>
        <dbReference type="PROSITE" id="PS50127"/>
    </source>
</evidence>
<feature type="compositionally biased region" description="Basic and acidic residues" evidence="1">
    <location>
        <begin position="134"/>
        <end position="150"/>
    </location>
</feature>
<dbReference type="InterPro" id="IPR016135">
    <property type="entry name" value="UBQ-conjugating_enzyme/RWD"/>
</dbReference>
<keyword evidence="4" id="KW-1185">Reference proteome</keyword>
<dbReference type="Gene3D" id="3.10.110.10">
    <property type="entry name" value="Ubiquitin Conjugating Enzyme"/>
    <property type="match status" value="1"/>
</dbReference>
<dbReference type="AlphaFoldDB" id="A0A813DAG9"/>
<feature type="compositionally biased region" description="Acidic residues" evidence="1">
    <location>
        <begin position="106"/>
        <end position="116"/>
    </location>
</feature>
<feature type="domain" description="UBC core" evidence="2">
    <location>
        <begin position="164"/>
        <end position="337"/>
    </location>
</feature>
<feature type="compositionally biased region" description="Low complexity" evidence="1">
    <location>
        <begin position="152"/>
        <end position="167"/>
    </location>
</feature>
<dbReference type="OrthoDB" id="435737at2759"/>
<name>A0A813DAG9_POLGL</name>
<sequence>QASYGQSPQSVLELLRVEDGAAVLAVSRPDGQLVAKVALASVEDASFFVEGLGDPPEEVEEWLTEINSFFSDRTRLSFKEALTALVSRAPASLGLVKNQASRESDREEPEMEDDEDTVFREVPSSSSEAQFEVNEDRKRQRSKGAEDAHWESVVSSSSSQGSRQASQVLMREMRSLMALQGGDGDSKALEIEMVEDSLYHWSVKMHARGFPSDCPLREELERFAASAPHSSGLAAVVMDVMFPDSYPMAPPFIRVVRPRFLLHTGHITIGGSVCMQLLTPSGWLPSVSLENVFVSIRSEMIEGGGRIDFANSSRDYSVAESKEAFKRVAQRYGWMNT</sequence>
<proteinExistence type="predicted"/>
<reference evidence="3" key="1">
    <citation type="submission" date="2021-02" db="EMBL/GenBank/DDBJ databases">
        <authorList>
            <person name="Dougan E. K."/>
            <person name="Rhodes N."/>
            <person name="Thang M."/>
            <person name="Chan C."/>
        </authorList>
    </citation>
    <scope>NUCLEOTIDE SEQUENCE</scope>
</reference>
<protein>
    <recommendedName>
        <fullName evidence="2">UBC core domain-containing protein</fullName>
    </recommendedName>
</protein>
<accession>A0A813DAG9</accession>
<organism evidence="3 4">
    <name type="scientific">Polarella glacialis</name>
    <name type="common">Dinoflagellate</name>
    <dbReference type="NCBI Taxonomy" id="89957"/>
    <lineage>
        <taxon>Eukaryota</taxon>
        <taxon>Sar</taxon>
        <taxon>Alveolata</taxon>
        <taxon>Dinophyceae</taxon>
        <taxon>Suessiales</taxon>
        <taxon>Suessiaceae</taxon>
        <taxon>Polarella</taxon>
    </lineage>
</organism>
<evidence type="ECO:0000256" key="1">
    <source>
        <dbReference type="SAM" id="MobiDB-lite"/>
    </source>
</evidence>
<evidence type="ECO:0000313" key="3">
    <source>
        <dbReference type="EMBL" id="CAE8584537.1"/>
    </source>
</evidence>